<feature type="non-terminal residue" evidence="2">
    <location>
        <position position="1"/>
    </location>
</feature>
<reference evidence="2" key="2">
    <citation type="submission" date="2023-03" db="EMBL/GenBank/DDBJ databases">
        <authorList>
            <person name="Inwood S.N."/>
            <person name="Skelly J.G."/>
            <person name="Guhlin J."/>
            <person name="Harrop T.W.R."/>
            <person name="Goldson S.G."/>
            <person name="Dearden P.K."/>
        </authorList>
    </citation>
    <scope>NUCLEOTIDE SEQUENCE</scope>
    <source>
        <strain evidence="2">Lincoln</strain>
        <tissue evidence="2">Whole body</tissue>
    </source>
</reference>
<gene>
    <name evidence="2" type="ORF">PV327_011271</name>
</gene>
<name>A0AA39C579_MICHY</name>
<sequence>MRGWDDKERSYTKVIALFNRTFRRVQIGISKSTVSRSIKRFQETRSYKNRPISGGPKSATSGVRQMEVAQAFVENHSLSIIKARQQLEMPTYSLLTPQIVPALQQVAGDDFNDVWYQQDGASAHYRVWSHRITLTHQAGNSQTKPSN</sequence>
<comment type="subcellular location">
    <subcellularLocation>
        <location evidence="1">Nucleus</location>
    </subcellularLocation>
</comment>
<accession>A0AA39C579</accession>
<proteinExistence type="predicted"/>
<dbReference type="AlphaFoldDB" id="A0AA39C579"/>
<comment type="caution">
    <text evidence="2">The sequence shown here is derived from an EMBL/GenBank/DDBJ whole genome shotgun (WGS) entry which is preliminary data.</text>
</comment>
<evidence type="ECO:0000313" key="2">
    <source>
        <dbReference type="EMBL" id="KAK0158022.1"/>
    </source>
</evidence>
<dbReference type="EMBL" id="JAQQBR010002102">
    <property type="protein sequence ID" value="KAK0158022.1"/>
    <property type="molecule type" value="Genomic_DNA"/>
</dbReference>
<protein>
    <recommendedName>
        <fullName evidence="4">DUF4817 domain-containing protein</fullName>
    </recommendedName>
</protein>
<evidence type="ECO:0008006" key="4">
    <source>
        <dbReference type="Google" id="ProtNLM"/>
    </source>
</evidence>
<keyword evidence="3" id="KW-1185">Reference proteome</keyword>
<evidence type="ECO:0000313" key="3">
    <source>
        <dbReference type="Proteomes" id="UP001168972"/>
    </source>
</evidence>
<dbReference type="SUPFAM" id="SSF46689">
    <property type="entry name" value="Homeodomain-like"/>
    <property type="match status" value="1"/>
</dbReference>
<reference evidence="2" key="1">
    <citation type="journal article" date="2023" name="bioRxiv">
        <title>Scaffold-level genome assemblies of two parasitoid biocontrol wasps reveal the parthenogenesis mechanism and an associated novel virus.</title>
        <authorList>
            <person name="Inwood S."/>
            <person name="Skelly J."/>
            <person name="Guhlin J."/>
            <person name="Harrop T."/>
            <person name="Goldson S."/>
            <person name="Dearden P."/>
        </authorList>
    </citation>
    <scope>NUCLEOTIDE SEQUENCE</scope>
    <source>
        <strain evidence="2">Lincoln</strain>
        <tissue evidence="2">Whole body</tissue>
    </source>
</reference>
<dbReference type="GO" id="GO:0005634">
    <property type="term" value="C:nucleus"/>
    <property type="evidence" value="ECO:0007669"/>
    <property type="project" value="UniProtKB-SubCell"/>
</dbReference>
<organism evidence="2 3">
    <name type="scientific">Microctonus hyperodae</name>
    <name type="common">Parasitoid wasp</name>
    <dbReference type="NCBI Taxonomy" id="165561"/>
    <lineage>
        <taxon>Eukaryota</taxon>
        <taxon>Metazoa</taxon>
        <taxon>Ecdysozoa</taxon>
        <taxon>Arthropoda</taxon>
        <taxon>Hexapoda</taxon>
        <taxon>Insecta</taxon>
        <taxon>Pterygota</taxon>
        <taxon>Neoptera</taxon>
        <taxon>Endopterygota</taxon>
        <taxon>Hymenoptera</taxon>
        <taxon>Apocrita</taxon>
        <taxon>Ichneumonoidea</taxon>
        <taxon>Braconidae</taxon>
        <taxon>Euphorinae</taxon>
        <taxon>Microctonus</taxon>
    </lineage>
</organism>
<evidence type="ECO:0000256" key="1">
    <source>
        <dbReference type="ARBA" id="ARBA00004123"/>
    </source>
</evidence>
<dbReference type="InterPro" id="IPR009057">
    <property type="entry name" value="Homeodomain-like_sf"/>
</dbReference>
<dbReference type="Proteomes" id="UP001168972">
    <property type="component" value="Unassembled WGS sequence"/>
</dbReference>